<name>A0AAV2NM66_9HYME</name>
<proteinExistence type="predicted"/>
<feature type="compositionally biased region" description="Basic and acidic residues" evidence="1">
    <location>
        <begin position="57"/>
        <end position="69"/>
    </location>
</feature>
<evidence type="ECO:0000313" key="2">
    <source>
        <dbReference type="EMBL" id="CAL1680366.1"/>
    </source>
</evidence>
<keyword evidence="3" id="KW-1185">Reference proteome</keyword>
<reference evidence="2" key="1">
    <citation type="submission" date="2024-04" db="EMBL/GenBank/DDBJ databases">
        <authorList>
            <consortium name="Molecular Ecology Group"/>
        </authorList>
    </citation>
    <scope>NUCLEOTIDE SEQUENCE</scope>
</reference>
<dbReference type="AlphaFoldDB" id="A0AAV2NM66"/>
<sequence length="153" mass="16728">MCHADSRRETRRDERNARSNISSVTVGNDGWRSSFVRADPPSPAEGCRARPNNHGISGREEPTRHDGERRVIASDVERSRFVPASVSPMVLRSVTASHVSPGAPPSYIPDRIRPGVPSSVVYSDGSVFASAVIREERLTHRVLSSASSPRRVS</sequence>
<dbReference type="EMBL" id="OZ034825">
    <property type="protein sequence ID" value="CAL1680366.1"/>
    <property type="molecule type" value="Genomic_DNA"/>
</dbReference>
<evidence type="ECO:0000256" key="1">
    <source>
        <dbReference type="SAM" id="MobiDB-lite"/>
    </source>
</evidence>
<feature type="region of interest" description="Disordered" evidence="1">
    <location>
        <begin position="1"/>
        <end position="69"/>
    </location>
</feature>
<gene>
    <name evidence="2" type="ORF">LPLAT_LOCUS6404</name>
</gene>
<dbReference type="Proteomes" id="UP001497644">
    <property type="component" value="Chromosome 2"/>
</dbReference>
<evidence type="ECO:0000313" key="3">
    <source>
        <dbReference type="Proteomes" id="UP001497644"/>
    </source>
</evidence>
<accession>A0AAV2NM66</accession>
<organism evidence="2 3">
    <name type="scientific">Lasius platythorax</name>
    <dbReference type="NCBI Taxonomy" id="488582"/>
    <lineage>
        <taxon>Eukaryota</taxon>
        <taxon>Metazoa</taxon>
        <taxon>Ecdysozoa</taxon>
        <taxon>Arthropoda</taxon>
        <taxon>Hexapoda</taxon>
        <taxon>Insecta</taxon>
        <taxon>Pterygota</taxon>
        <taxon>Neoptera</taxon>
        <taxon>Endopterygota</taxon>
        <taxon>Hymenoptera</taxon>
        <taxon>Apocrita</taxon>
        <taxon>Aculeata</taxon>
        <taxon>Formicoidea</taxon>
        <taxon>Formicidae</taxon>
        <taxon>Formicinae</taxon>
        <taxon>Lasius</taxon>
        <taxon>Lasius</taxon>
    </lineage>
</organism>
<feature type="compositionally biased region" description="Basic and acidic residues" evidence="1">
    <location>
        <begin position="1"/>
        <end position="17"/>
    </location>
</feature>
<protein>
    <submittedName>
        <fullName evidence="2">Uncharacterized protein</fullName>
    </submittedName>
</protein>